<proteinExistence type="inferred from homology"/>
<evidence type="ECO:0000313" key="10">
    <source>
        <dbReference type="EMBL" id="QPG75674.1"/>
    </source>
</evidence>
<organism evidence="10 11">
    <name type="scientific">Eeniella nana</name>
    <name type="common">Yeast</name>
    <name type="synonym">Brettanomyces nanus</name>
    <dbReference type="NCBI Taxonomy" id="13502"/>
    <lineage>
        <taxon>Eukaryota</taxon>
        <taxon>Fungi</taxon>
        <taxon>Dikarya</taxon>
        <taxon>Ascomycota</taxon>
        <taxon>Saccharomycotina</taxon>
        <taxon>Pichiomycetes</taxon>
        <taxon>Pichiales</taxon>
        <taxon>Pichiaceae</taxon>
        <taxon>Brettanomyces</taxon>
    </lineage>
</organism>
<dbReference type="RefSeq" id="XP_038779239.1">
    <property type="nucleotide sequence ID" value="XM_038923311.1"/>
</dbReference>
<dbReference type="InterPro" id="IPR010107">
    <property type="entry name" value="Glutamate_decarboxylase"/>
</dbReference>
<evidence type="ECO:0000256" key="8">
    <source>
        <dbReference type="RuleBase" id="RU361171"/>
    </source>
</evidence>
<keyword evidence="11" id="KW-1185">Reference proteome</keyword>
<sequence>MPPSQHIDADSLENSIFQNAGKYQPLIGKYLNAGKAFHRLRRQSQPDSKLVARFSGVENKYKLPETSMDASLAYQMVHSDLTLDGNTTLNLASFVNVHVDDYAQKLIDENLTKNLADNDEYPVLIDMQDRCVSTLADMWHAPVEDQAPGRTLSPKTRAIGTACTGSSEAVMLGGLAMKKNWQAHRKAEGKDISNPNILMASCCQVALEKFARYFDVEARIVPVSSSDYLIDYNKIRSRLDENTIGVFVIMGSTYTGGFENVSLVNQILDDYEEETGNYVPIHVDGASGGMIAAIMYPELEWDFRVPRVMSINTSGHKFGLVTAGLGWVVFRTKEWLPNALKFQLQYLGGLEESFSLNFSRPGFQVIHQYYNFLHLGRQGYNVIFDNCLTNARILSCFLEETGYFKCISNLHLPFGQTVHGGNVSPTPINHHEYLSNHKDFNPALPVVSFQLSEEFVRKYPEIPQIMISQMLRSKKWIVPNYGLPSTKVPPKDGKEQEATADDDDDDDDDDGDDGKNNEILRVVVKFDLEGELLDKLMHDIVDVVEVLSESVEMVRNNVKHMREIKADSAEIGSGMIYNMLISLANDADRRLVKLRKRIADEHEDHLHTSYRGTC</sequence>
<evidence type="ECO:0000313" key="11">
    <source>
        <dbReference type="Proteomes" id="UP000662931"/>
    </source>
</evidence>
<dbReference type="PANTHER" id="PTHR43321:SF3">
    <property type="entry name" value="GLUTAMATE DECARBOXYLASE"/>
    <property type="match status" value="1"/>
</dbReference>
<dbReference type="NCBIfam" id="TIGR01788">
    <property type="entry name" value="Glu-decarb-GAD"/>
    <property type="match status" value="1"/>
</dbReference>
<dbReference type="AlphaFoldDB" id="A0A875S9D0"/>
<dbReference type="FunFam" id="3.40.640.10:FF:000017">
    <property type="entry name" value="Glutamate decarboxylase"/>
    <property type="match status" value="1"/>
</dbReference>
<dbReference type="GO" id="GO:0006538">
    <property type="term" value="P:L-glutamate catabolic process"/>
    <property type="evidence" value="ECO:0007669"/>
    <property type="project" value="TreeGrafter"/>
</dbReference>
<evidence type="ECO:0000256" key="9">
    <source>
        <dbReference type="SAM" id="MobiDB-lite"/>
    </source>
</evidence>
<evidence type="ECO:0000256" key="3">
    <source>
        <dbReference type="ARBA" id="ARBA00012421"/>
    </source>
</evidence>
<dbReference type="EC" id="4.1.1.15" evidence="3 8"/>
<protein>
    <recommendedName>
        <fullName evidence="3 8">Glutamate decarboxylase</fullName>
        <ecNumber evidence="3 8">4.1.1.15</ecNumber>
    </recommendedName>
</protein>
<accession>A0A875S9D0</accession>
<name>A0A875S9D0_EENNA</name>
<dbReference type="InterPro" id="IPR015424">
    <property type="entry name" value="PyrdxlP-dep_Trfase"/>
</dbReference>
<comment type="catalytic activity">
    <reaction evidence="6 8">
        <text>L-glutamate + H(+) = 4-aminobutanoate + CO2</text>
        <dbReference type="Rhea" id="RHEA:17785"/>
        <dbReference type="ChEBI" id="CHEBI:15378"/>
        <dbReference type="ChEBI" id="CHEBI:16526"/>
        <dbReference type="ChEBI" id="CHEBI:29985"/>
        <dbReference type="ChEBI" id="CHEBI:59888"/>
        <dbReference type="EC" id="4.1.1.15"/>
    </reaction>
</comment>
<keyword evidence="5 8" id="KW-0456">Lyase</keyword>
<dbReference type="Gene3D" id="3.90.1150.160">
    <property type="match status" value="1"/>
</dbReference>
<dbReference type="SUPFAM" id="SSF53383">
    <property type="entry name" value="PLP-dependent transferases"/>
    <property type="match status" value="1"/>
</dbReference>
<evidence type="ECO:0000256" key="6">
    <source>
        <dbReference type="ARBA" id="ARBA00048868"/>
    </source>
</evidence>
<dbReference type="KEGG" id="bnn:FOA43_003033"/>
<dbReference type="EMBL" id="CP064814">
    <property type="protein sequence ID" value="QPG75674.1"/>
    <property type="molecule type" value="Genomic_DNA"/>
</dbReference>
<dbReference type="GO" id="GO:0005829">
    <property type="term" value="C:cytosol"/>
    <property type="evidence" value="ECO:0007669"/>
    <property type="project" value="TreeGrafter"/>
</dbReference>
<dbReference type="GeneID" id="62196434"/>
<feature type="region of interest" description="Disordered" evidence="9">
    <location>
        <begin position="484"/>
        <end position="515"/>
    </location>
</feature>
<dbReference type="OrthoDB" id="5152799at2759"/>
<feature type="compositionally biased region" description="Acidic residues" evidence="9">
    <location>
        <begin position="498"/>
        <end position="512"/>
    </location>
</feature>
<comment type="cofactor">
    <cofactor evidence="1 7 8">
        <name>pyridoxal 5'-phosphate</name>
        <dbReference type="ChEBI" id="CHEBI:597326"/>
    </cofactor>
</comment>
<keyword evidence="4 7" id="KW-0663">Pyridoxal phosphate</keyword>
<evidence type="ECO:0000256" key="1">
    <source>
        <dbReference type="ARBA" id="ARBA00001933"/>
    </source>
</evidence>
<evidence type="ECO:0000256" key="4">
    <source>
        <dbReference type="ARBA" id="ARBA00022898"/>
    </source>
</evidence>
<gene>
    <name evidence="10" type="ORF">FOA43_003033</name>
</gene>
<dbReference type="PANTHER" id="PTHR43321">
    <property type="entry name" value="GLUTAMATE DECARBOXYLASE"/>
    <property type="match status" value="1"/>
</dbReference>
<dbReference type="Pfam" id="PF00282">
    <property type="entry name" value="Pyridoxal_deC"/>
    <property type="match status" value="1"/>
</dbReference>
<dbReference type="Proteomes" id="UP000662931">
    <property type="component" value="Chromosome 3"/>
</dbReference>
<evidence type="ECO:0000256" key="5">
    <source>
        <dbReference type="ARBA" id="ARBA00023239"/>
    </source>
</evidence>
<evidence type="ECO:0000256" key="2">
    <source>
        <dbReference type="ARBA" id="ARBA00009533"/>
    </source>
</evidence>
<comment type="similarity">
    <text evidence="2 8">Belongs to the group II decarboxylase family.</text>
</comment>
<dbReference type="GO" id="GO:0004351">
    <property type="term" value="F:glutamate decarboxylase activity"/>
    <property type="evidence" value="ECO:0007669"/>
    <property type="project" value="UniProtKB-EC"/>
</dbReference>
<dbReference type="Gene3D" id="3.40.640.10">
    <property type="entry name" value="Type I PLP-dependent aspartate aminotransferase-like (Major domain)"/>
    <property type="match status" value="1"/>
</dbReference>
<reference evidence="10" key="1">
    <citation type="submission" date="2020-10" db="EMBL/GenBank/DDBJ databases">
        <authorList>
            <person name="Roach M.J.R."/>
        </authorList>
    </citation>
    <scope>NUCLEOTIDE SEQUENCE</scope>
    <source>
        <strain evidence="10">CBS 1945</strain>
    </source>
</reference>
<evidence type="ECO:0000256" key="7">
    <source>
        <dbReference type="PIRSR" id="PIRSR602129-50"/>
    </source>
</evidence>
<dbReference type="InterPro" id="IPR015421">
    <property type="entry name" value="PyrdxlP-dep_Trfase_major"/>
</dbReference>
<keyword evidence="8" id="KW-0210">Decarboxylase</keyword>
<dbReference type="Gene3D" id="4.10.280.50">
    <property type="match status" value="1"/>
</dbReference>
<dbReference type="InterPro" id="IPR002129">
    <property type="entry name" value="PyrdxlP-dep_de-COase"/>
</dbReference>
<dbReference type="GO" id="GO:0030170">
    <property type="term" value="F:pyridoxal phosphate binding"/>
    <property type="evidence" value="ECO:0007669"/>
    <property type="project" value="InterPro"/>
</dbReference>
<feature type="modified residue" description="N6-(pyridoxal phosphate)lysine" evidence="7">
    <location>
        <position position="317"/>
    </location>
</feature>